<name>A0AAV1V117_9STRA</name>
<evidence type="ECO:0000313" key="2">
    <source>
        <dbReference type="Proteomes" id="UP001162060"/>
    </source>
</evidence>
<comment type="caution">
    <text evidence="1">The sequence shown here is derived from an EMBL/GenBank/DDBJ whole genome shotgun (WGS) entry which is preliminary data.</text>
</comment>
<dbReference type="AlphaFoldDB" id="A0AAV1V117"/>
<proteinExistence type="predicted"/>
<gene>
    <name evidence="1" type="ORF">PM001_LOCUS25789</name>
</gene>
<sequence length="102" mass="10720">MKRPPKPSRHARHGPRLIQIIAGASCTQIQSTDSSRRAMLLQYRGCQAAPTCNPNVWTARAAAPGHATAAVIRVLVHAHWTSAVTGQGAAVIVVADKSFGSG</sequence>
<dbReference type="EMBL" id="CAKLBY020000259">
    <property type="protein sequence ID" value="CAK7940639.1"/>
    <property type="molecule type" value="Genomic_DNA"/>
</dbReference>
<reference evidence="1" key="1">
    <citation type="submission" date="2024-01" db="EMBL/GenBank/DDBJ databases">
        <authorList>
            <person name="Webb A."/>
        </authorList>
    </citation>
    <scope>NUCLEOTIDE SEQUENCE</scope>
    <source>
        <strain evidence="1">Pm1</strain>
    </source>
</reference>
<accession>A0AAV1V117</accession>
<protein>
    <submittedName>
        <fullName evidence="1">Uncharacterized protein</fullName>
    </submittedName>
</protein>
<organism evidence="1 2">
    <name type="scientific">Peronospora matthiolae</name>
    <dbReference type="NCBI Taxonomy" id="2874970"/>
    <lineage>
        <taxon>Eukaryota</taxon>
        <taxon>Sar</taxon>
        <taxon>Stramenopiles</taxon>
        <taxon>Oomycota</taxon>
        <taxon>Peronosporomycetes</taxon>
        <taxon>Peronosporales</taxon>
        <taxon>Peronosporaceae</taxon>
        <taxon>Peronospora</taxon>
    </lineage>
</organism>
<evidence type="ECO:0000313" key="1">
    <source>
        <dbReference type="EMBL" id="CAK7940639.1"/>
    </source>
</evidence>
<dbReference type="Proteomes" id="UP001162060">
    <property type="component" value="Unassembled WGS sequence"/>
</dbReference>